<dbReference type="EMBL" id="LM997413">
    <property type="protein sequence ID" value="CEA06146.1"/>
    <property type="molecule type" value="Genomic_DNA"/>
</dbReference>
<feature type="domain" description="Sigma-54 factor interaction" evidence="6">
    <location>
        <begin position="257"/>
        <end position="486"/>
    </location>
</feature>
<dbReference type="InterPro" id="IPR002078">
    <property type="entry name" value="Sigma_54_int"/>
</dbReference>
<gene>
    <name evidence="7" type="ORF">BN1049_02523</name>
</gene>
<dbReference type="PRINTS" id="PR01590">
    <property type="entry name" value="HTHFIS"/>
</dbReference>
<evidence type="ECO:0000256" key="3">
    <source>
        <dbReference type="ARBA" id="ARBA00023015"/>
    </source>
</evidence>
<dbReference type="InterPro" id="IPR025943">
    <property type="entry name" value="Sigma_54_int_dom_ATP-bd_2"/>
</dbReference>
<dbReference type="InterPro" id="IPR024096">
    <property type="entry name" value="NO_sig/Golgi_transp_ligand-bd"/>
</dbReference>
<dbReference type="AlphaFoldDB" id="A0A078MMZ3"/>
<organism evidence="7">
    <name type="scientific">Pseudomonas saudimassiliensis</name>
    <dbReference type="NCBI Taxonomy" id="1461581"/>
    <lineage>
        <taxon>Bacteria</taxon>
        <taxon>Pseudomonadati</taxon>
        <taxon>Pseudomonadota</taxon>
        <taxon>Gammaproteobacteria</taxon>
        <taxon>Pseudomonadales</taxon>
        <taxon>Pseudomonadaceae</taxon>
        <taxon>Pseudomonas</taxon>
    </lineage>
</organism>
<dbReference type="Pfam" id="PF00158">
    <property type="entry name" value="Sigma54_activat"/>
    <property type="match status" value="1"/>
</dbReference>
<dbReference type="Gene3D" id="3.30.1380.20">
    <property type="entry name" value="Trafficking protein particle complex subunit 3"/>
    <property type="match status" value="1"/>
</dbReference>
<dbReference type="GO" id="GO:0043565">
    <property type="term" value="F:sequence-specific DNA binding"/>
    <property type="evidence" value="ECO:0007669"/>
    <property type="project" value="InterPro"/>
</dbReference>
<dbReference type="InterPro" id="IPR010523">
    <property type="entry name" value="XylR_N"/>
</dbReference>
<keyword evidence="2" id="KW-0067">ATP-binding</keyword>
<dbReference type="Pfam" id="PF02830">
    <property type="entry name" value="V4R"/>
    <property type="match status" value="1"/>
</dbReference>
<dbReference type="Gene3D" id="3.40.50.300">
    <property type="entry name" value="P-loop containing nucleotide triphosphate hydrolases"/>
    <property type="match status" value="1"/>
</dbReference>
<proteinExistence type="predicted"/>
<dbReference type="Gene3D" id="1.10.10.60">
    <property type="entry name" value="Homeodomain-like"/>
    <property type="match status" value="1"/>
</dbReference>
<dbReference type="RefSeq" id="WP_044500378.1">
    <property type="nucleotide sequence ID" value="NZ_LK391969.1"/>
</dbReference>
<name>A0A078MMZ3_9PSED</name>
<dbReference type="InterPro" id="IPR058031">
    <property type="entry name" value="AAA_lid_NorR"/>
</dbReference>
<dbReference type="InterPro" id="IPR002197">
    <property type="entry name" value="HTH_Fis"/>
</dbReference>
<dbReference type="PROSITE" id="PS50045">
    <property type="entry name" value="SIGMA54_INTERACT_4"/>
    <property type="match status" value="1"/>
</dbReference>
<dbReference type="SUPFAM" id="SSF52540">
    <property type="entry name" value="P-loop containing nucleoside triphosphate hydrolases"/>
    <property type="match status" value="1"/>
</dbReference>
<evidence type="ECO:0000259" key="6">
    <source>
        <dbReference type="PROSITE" id="PS50045"/>
    </source>
</evidence>
<evidence type="ECO:0000256" key="1">
    <source>
        <dbReference type="ARBA" id="ARBA00022741"/>
    </source>
</evidence>
<evidence type="ECO:0000256" key="5">
    <source>
        <dbReference type="ARBA" id="ARBA00023163"/>
    </source>
</evidence>
<evidence type="ECO:0000313" key="7">
    <source>
        <dbReference type="EMBL" id="CEA06146.1"/>
    </source>
</evidence>
<dbReference type="GO" id="GO:0005524">
    <property type="term" value="F:ATP binding"/>
    <property type="evidence" value="ECO:0007669"/>
    <property type="project" value="UniProtKB-KW"/>
</dbReference>
<dbReference type="PATRIC" id="fig|1461581.3.peg.2488"/>
<dbReference type="PANTHER" id="PTHR32071">
    <property type="entry name" value="TRANSCRIPTIONAL REGULATORY PROTEIN"/>
    <property type="match status" value="1"/>
</dbReference>
<dbReference type="Gene3D" id="1.10.8.60">
    <property type="match status" value="1"/>
</dbReference>
<dbReference type="OrthoDB" id="9804019at2"/>
<dbReference type="InterPro" id="IPR025944">
    <property type="entry name" value="Sigma_54_int_dom_CS"/>
</dbReference>
<dbReference type="Pfam" id="PF06505">
    <property type="entry name" value="XylR_N"/>
    <property type="match status" value="1"/>
</dbReference>
<evidence type="ECO:0000256" key="4">
    <source>
        <dbReference type="ARBA" id="ARBA00023125"/>
    </source>
</evidence>
<evidence type="ECO:0000256" key="2">
    <source>
        <dbReference type="ARBA" id="ARBA00022840"/>
    </source>
</evidence>
<protein>
    <submittedName>
        <fullName evidence="7">Sigma-54 dependent transcriptional regulator</fullName>
    </submittedName>
</protein>
<dbReference type="SUPFAM" id="SSF46689">
    <property type="entry name" value="Homeodomain-like"/>
    <property type="match status" value="1"/>
</dbReference>
<dbReference type="PROSITE" id="PS00676">
    <property type="entry name" value="SIGMA54_INTERACT_2"/>
    <property type="match status" value="1"/>
</dbReference>
<dbReference type="PROSITE" id="PS00688">
    <property type="entry name" value="SIGMA54_INTERACT_3"/>
    <property type="match status" value="1"/>
</dbReference>
<dbReference type="Pfam" id="PF25601">
    <property type="entry name" value="AAA_lid_14"/>
    <property type="match status" value="1"/>
</dbReference>
<keyword evidence="1" id="KW-0547">Nucleotide-binding</keyword>
<dbReference type="FunFam" id="3.40.50.300:FF:000006">
    <property type="entry name" value="DNA-binding transcriptional regulator NtrC"/>
    <property type="match status" value="1"/>
</dbReference>
<reference evidence="7" key="1">
    <citation type="submission" date="2014-07" db="EMBL/GenBank/DDBJ databases">
        <authorList>
            <person name="Urmite Genomes Urmite Genomes"/>
        </authorList>
    </citation>
    <scope>NUCLEOTIDE SEQUENCE</scope>
    <source>
        <strain evidence="7">12M76_air</strain>
    </source>
</reference>
<dbReference type="InterPro" id="IPR004096">
    <property type="entry name" value="V4R"/>
</dbReference>
<dbReference type="InterPro" id="IPR009057">
    <property type="entry name" value="Homeodomain-like_sf"/>
</dbReference>
<dbReference type="Pfam" id="PF02954">
    <property type="entry name" value="HTH_8"/>
    <property type="match status" value="1"/>
</dbReference>
<dbReference type="SMART" id="SM00989">
    <property type="entry name" value="V4R"/>
    <property type="match status" value="1"/>
</dbReference>
<dbReference type="CDD" id="cd00009">
    <property type="entry name" value="AAA"/>
    <property type="match status" value="1"/>
</dbReference>
<dbReference type="GO" id="GO:0006355">
    <property type="term" value="P:regulation of DNA-templated transcription"/>
    <property type="evidence" value="ECO:0007669"/>
    <property type="project" value="InterPro"/>
</dbReference>
<dbReference type="InterPro" id="IPR003593">
    <property type="entry name" value="AAA+_ATPase"/>
</dbReference>
<sequence>MPSDLPDYAENLLQRLLANRRNLFVDPSDRLSTGSPGPQHLAETVAFAPDQGNIWLFGRRYMLMQGAAFGEIRRDLIREVGLEKARGIYTSTGWHAGARLAEQVSRQWPEGDHGSLFSAGPRLNMLEGMVNVEPIRFEMNSSTGHFYAEMFWHNSLEAQEHLAHHGQGSECVCWMQTGFASGYASALLGRMVVFRETQCRATGHAACRIIGKPAEQWADLDSDTSDPERDAFFSHLFHGMSEPEYPLATQDSDTPAMLGAAPAFLRSQRMLHRVAPTQATVLLTGESGVGKELFAQYLHRHSSRNKRPLVSLNCASLPESLVEAELFGVERGAFTGADRSRPGRFERADGGTLFLDEIVSLSLDAQGKILRALQEGEIERVGGDKPIRVDVRLVAAANVQLRDEVRAGRFREDLFYRLNVYPIRIPSLRERREDIPLLMNHFLQRYCQRHQRDIPGFSSRLINTLLTHDFPGNIRELQNLVERGVISCDDGQPMDLQHITLNGELFDEDAPLGLTAEGKLGITAAPMAIAGASDGAAAALPHPAIERLTAFLNGSDERLRTSLGEVEGLVIDQALKRTGGNVTAAAHLIGLSRAQINYRLKGK</sequence>
<keyword evidence="5" id="KW-0804">Transcription</keyword>
<dbReference type="PROSITE" id="PS00675">
    <property type="entry name" value="SIGMA54_INTERACT_1"/>
    <property type="match status" value="1"/>
</dbReference>
<accession>A0A078MMZ3</accession>
<dbReference type="EMBL" id="LK391969">
    <property type="protein sequence ID" value="CEF27571.1"/>
    <property type="molecule type" value="Genomic_DNA"/>
</dbReference>
<dbReference type="InterPro" id="IPR025662">
    <property type="entry name" value="Sigma_54_int_dom_ATP-bd_1"/>
</dbReference>
<keyword evidence="3" id="KW-0805">Transcription regulation</keyword>
<dbReference type="InterPro" id="IPR027417">
    <property type="entry name" value="P-loop_NTPase"/>
</dbReference>
<keyword evidence="4" id="KW-0238">DNA-binding</keyword>
<dbReference type="SUPFAM" id="SSF111126">
    <property type="entry name" value="Ligand-binding domain in the NO signalling and Golgi transport"/>
    <property type="match status" value="1"/>
</dbReference>
<dbReference type="SMART" id="SM00382">
    <property type="entry name" value="AAA"/>
    <property type="match status" value="1"/>
</dbReference>